<evidence type="ECO:0000256" key="1">
    <source>
        <dbReference type="ARBA" id="ARBA00006767"/>
    </source>
</evidence>
<dbReference type="CDD" id="cd04465">
    <property type="entry name" value="S1_RPS1_repeat_ec2_hs2"/>
    <property type="match status" value="1"/>
</dbReference>
<dbReference type="Gene3D" id="2.40.50.140">
    <property type="entry name" value="Nucleic acid-binding proteins"/>
    <property type="match status" value="2"/>
</dbReference>
<dbReference type="EMBL" id="BARU01005038">
    <property type="protein sequence ID" value="GAH25972.1"/>
    <property type="molecule type" value="Genomic_DNA"/>
</dbReference>
<dbReference type="InterPro" id="IPR003029">
    <property type="entry name" value="S1_domain"/>
</dbReference>
<dbReference type="AlphaFoldDB" id="X1E0E8"/>
<name>X1E0E8_9ZZZZ</name>
<dbReference type="InterPro" id="IPR035104">
    <property type="entry name" value="Ribosomal_protein_S1-like"/>
</dbReference>
<evidence type="ECO:0000256" key="2">
    <source>
        <dbReference type="ARBA" id="ARBA00022980"/>
    </source>
</evidence>
<comment type="similarity">
    <text evidence="1">Belongs to the bacterial ribosomal protein bS1 family.</text>
</comment>
<accession>X1E0E8</accession>
<dbReference type="GO" id="GO:0003729">
    <property type="term" value="F:mRNA binding"/>
    <property type="evidence" value="ECO:0007669"/>
    <property type="project" value="TreeGrafter"/>
</dbReference>
<organism evidence="5">
    <name type="scientific">marine sediment metagenome</name>
    <dbReference type="NCBI Taxonomy" id="412755"/>
    <lineage>
        <taxon>unclassified sequences</taxon>
        <taxon>metagenomes</taxon>
        <taxon>ecological metagenomes</taxon>
    </lineage>
</organism>
<feature type="domain" description="S1 motif" evidence="4">
    <location>
        <begin position="68"/>
        <end position="89"/>
    </location>
</feature>
<dbReference type="InterPro" id="IPR012340">
    <property type="entry name" value="NA-bd_OB-fold"/>
</dbReference>
<dbReference type="InterPro" id="IPR050437">
    <property type="entry name" value="Ribos_protein_bS1-like"/>
</dbReference>
<dbReference type="GO" id="GO:0003735">
    <property type="term" value="F:structural constituent of ribosome"/>
    <property type="evidence" value="ECO:0007669"/>
    <property type="project" value="TreeGrafter"/>
</dbReference>
<keyword evidence="3" id="KW-0687">Ribonucleoprotein</keyword>
<feature type="domain" description="S1 motif" evidence="4">
    <location>
        <begin position="1"/>
        <end position="47"/>
    </location>
</feature>
<feature type="non-terminal residue" evidence="5">
    <location>
        <position position="1"/>
    </location>
</feature>
<reference evidence="5" key="1">
    <citation type="journal article" date="2014" name="Front. Microbiol.">
        <title>High frequency of phylogenetically diverse reductive dehalogenase-homologous genes in deep subseafloor sedimentary metagenomes.</title>
        <authorList>
            <person name="Kawai M."/>
            <person name="Futagami T."/>
            <person name="Toyoda A."/>
            <person name="Takaki Y."/>
            <person name="Nishi S."/>
            <person name="Hori S."/>
            <person name="Arai W."/>
            <person name="Tsubouchi T."/>
            <person name="Morono Y."/>
            <person name="Uchiyama I."/>
            <person name="Ito T."/>
            <person name="Fujiyama A."/>
            <person name="Inagaki F."/>
            <person name="Takami H."/>
        </authorList>
    </citation>
    <scope>NUCLEOTIDE SEQUENCE</scope>
    <source>
        <strain evidence="5">Expedition CK06-06</strain>
    </source>
</reference>
<dbReference type="GO" id="GO:0022627">
    <property type="term" value="C:cytosolic small ribosomal subunit"/>
    <property type="evidence" value="ECO:0007669"/>
    <property type="project" value="TreeGrafter"/>
</dbReference>
<comment type="caution">
    <text evidence="5">The sequence shown here is derived from an EMBL/GenBank/DDBJ whole genome shotgun (WGS) entry which is preliminary data.</text>
</comment>
<evidence type="ECO:0000256" key="3">
    <source>
        <dbReference type="ARBA" id="ARBA00023274"/>
    </source>
</evidence>
<evidence type="ECO:0000259" key="4">
    <source>
        <dbReference type="PROSITE" id="PS50126"/>
    </source>
</evidence>
<dbReference type="Pfam" id="PF00575">
    <property type="entry name" value="S1"/>
    <property type="match status" value="1"/>
</dbReference>
<feature type="non-terminal residue" evidence="5">
    <location>
        <position position="89"/>
    </location>
</feature>
<gene>
    <name evidence="5" type="ORF">S03H2_09712</name>
</gene>
<proteinExistence type="inferred from homology"/>
<sequence length="89" mass="9910">GGAEAFLPGSQIDFHPVNNLDGLVGQEIKVKVIKLNRKRRNIVVSRRIILEEEKEKAKQKLLAEIEEGQEKEGIVKNITDFGVFVDLGG</sequence>
<keyword evidence="2" id="KW-0689">Ribosomal protein</keyword>
<protein>
    <recommendedName>
        <fullName evidence="4">S1 motif domain-containing protein</fullName>
    </recommendedName>
</protein>
<evidence type="ECO:0000313" key="5">
    <source>
        <dbReference type="EMBL" id="GAH25972.1"/>
    </source>
</evidence>
<dbReference type="PANTHER" id="PTHR10724:SF7">
    <property type="entry name" value="SMALL RIBOSOMAL SUBUNIT PROTEIN BS1C"/>
    <property type="match status" value="1"/>
</dbReference>
<dbReference type="PANTHER" id="PTHR10724">
    <property type="entry name" value="30S RIBOSOMAL PROTEIN S1"/>
    <property type="match status" value="1"/>
</dbReference>
<dbReference type="PRINTS" id="PR00681">
    <property type="entry name" value="RIBOSOMALS1"/>
</dbReference>
<dbReference type="SUPFAM" id="SSF50249">
    <property type="entry name" value="Nucleic acid-binding proteins"/>
    <property type="match status" value="2"/>
</dbReference>
<dbReference type="PROSITE" id="PS50126">
    <property type="entry name" value="S1"/>
    <property type="match status" value="2"/>
</dbReference>
<dbReference type="GO" id="GO:0006412">
    <property type="term" value="P:translation"/>
    <property type="evidence" value="ECO:0007669"/>
    <property type="project" value="TreeGrafter"/>
</dbReference>